<evidence type="ECO:0000313" key="3">
    <source>
        <dbReference type="Ensembl" id="ENSSFAP00005036458.1"/>
    </source>
</evidence>
<evidence type="ECO:0000256" key="1">
    <source>
        <dbReference type="ARBA" id="ARBA00007936"/>
    </source>
</evidence>
<reference evidence="3" key="3">
    <citation type="submission" date="2025-09" db="UniProtKB">
        <authorList>
            <consortium name="Ensembl"/>
        </authorList>
    </citation>
    <scope>IDENTIFICATION</scope>
</reference>
<proteinExistence type="inferred from homology"/>
<dbReference type="SUPFAM" id="SSF50353">
    <property type="entry name" value="Cytokine"/>
    <property type="match status" value="1"/>
</dbReference>
<accession>A0A672I4B3</accession>
<dbReference type="InParanoid" id="A0A672I4B3"/>
<protein>
    <recommendedName>
        <fullName evidence="2">Fibroblast growth factor</fullName>
        <shortName evidence="2">FGF</shortName>
    </recommendedName>
</protein>
<dbReference type="Proteomes" id="UP000472267">
    <property type="component" value="Chromosome 16"/>
</dbReference>
<dbReference type="PRINTS" id="PR00263">
    <property type="entry name" value="HBGFFGF"/>
</dbReference>
<sequence length="137" mass="15185">PPVAARSKQQLLYCRVGIGFHLQILPSGLVGGVHEPTKYCESSPPSARRASDGSGVLWCSCEHGMYLCMSAEGRSYGAVRTFSKDCMLKENLEENHYNTYSSVTHPHVYLALSHMGNPKRAVSHHQACTHFLPRRSL</sequence>
<reference evidence="3" key="2">
    <citation type="submission" date="2025-08" db="UniProtKB">
        <authorList>
            <consortium name="Ensembl"/>
        </authorList>
    </citation>
    <scope>IDENTIFICATION</scope>
</reference>
<dbReference type="PRINTS" id="PR00262">
    <property type="entry name" value="IL1HBGF"/>
</dbReference>
<dbReference type="Pfam" id="PF00167">
    <property type="entry name" value="FGF"/>
    <property type="match status" value="1"/>
</dbReference>
<dbReference type="SMART" id="SM00442">
    <property type="entry name" value="FGF"/>
    <property type="match status" value="1"/>
</dbReference>
<keyword evidence="4" id="KW-1185">Reference proteome</keyword>
<dbReference type="AlphaFoldDB" id="A0A672I4B3"/>
<dbReference type="PANTHER" id="PTHR11486">
    <property type="entry name" value="FIBROBLAST GROWTH FACTOR"/>
    <property type="match status" value="1"/>
</dbReference>
<dbReference type="InterPro" id="IPR002209">
    <property type="entry name" value="Fibroblast_GF_fam"/>
</dbReference>
<dbReference type="Gene3D" id="2.80.10.50">
    <property type="match status" value="1"/>
</dbReference>
<evidence type="ECO:0000256" key="2">
    <source>
        <dbReference type="RuleBase" id="RU049442"/>
    </source>
</evidence>
<comment type="similarity">
    <text evidence="1 2">Belongs to the heparin-binding growth factors family.</text>
</comment>
<evidence type="ECO:0000313" key="4">
    <source>
        <dbReference type="Proteomes" id="UP000472267"/>
    </source>
</evidence>
<dbReference type="Ensembl" id="ENSSFAT00005037820.1">
    <property type="protein sequence ID" value="ENSSFAP00005036458.1"/>
    <property type="gene ID" value="ENSSFAG00005018398.1"/>
</dbReference>
<organism evidence="3 4">
    <name type="scientific">Salarias fasciatus</name>
    <name type="common">Jewelled blenny</name>
    <name type="synonym">Blennius fasciatus</name>
    <dbReference type="NCBI Taxonomy" id="181472"/>
    <lineage>
        <taxon>Eukaryota</taxon>
        <taxon>Metazoa</taxon>
        <taxon>Chordata</taxon>
        <taxon>Craniata</taxon>
        <taxon>Vertebrata</taxon>
        <taxon>Euteleostomi</taxon>
        <taxon>Actinopterygii</taxon>
        <taxon>Neopterygii</taxon>
        <taxon>Teleostei</taxon>
        <taxon>Neoteleostei</taxon>
        <taxon>Acanthomorphata</taxon>
        <taxon>Ovalentaria</taxon>
        <taxon>Blenniimorphae</taxon>
        <taxon>Blenniiformes</taxon>
        <taxon>Blennioidei</taxon>
        <taxon>Blenniidae</taxon>
        <taxon>Salariinae</taxon>
        <taxon>Salarias</taxon>
    </lineage>
</organism>
<dbReference type="InterPro" id="IPR008996">
    <property type="entry name" value="IL1/FGF"/>
</dbReference>
<reference evidence="3" key="1">
    <citation type="submission" date="2019-06" db="EMBL/GenBank/DDBJ databases">
        <authorList>
            <consortium name="Wellcome Sanger Institute Data Sharing"/>
        </authorList>
    </citation>
    <scope>NUCLEOTIDE SEQUENCE [LARGE SCALE GENOMIC DNA]</scope>
</reference>
<dbReference type="OMA" id="FSNECLF"/>
<name>A0A672I4B3_SALFA</name>
<dbReference type="GO" id="GO:0008083">
    <property type="term" value="F:growth factor activity"/>
    <property type="evidence" value="ECO:0007669"/>
    <property type="project" value="InterPro"/>
</dbReference>